<feature type="transmembrane region" description="Helical" evidence="2">
    <location>
        <begin position="12"/>
        <end position="28"/>
    </location>
</feature>
<comment type="caution">
    <text evidence="3">The sequence shown here is derived from an EMBL/GenBank/DDBJ whole genome shotgun (WGS) entry which is preliminary data.</text>
</comment>
<evidence type="ECO:0000256" key="2">
    <source>
        <dbReference type="SAM" id="Phobius"/>
    </source>
</evidence>
<name>A0A8X6FQR4_TRICU</name>
<evidence type="ECO:0008006" key="5">
    <source>
        <dbReference type="Google" id="ProtNLM"/>
    </source>
</evidence>
<dbReference type="AlphaFoldDB" id="A0A8X6FQR4"/>
<dbReference type="Proteomes" id="UP000887116">
    <property type="component" value="Unassembled WGS sequence"/>
</dbReference>
<accession>A0A8X6FQR4</accession>
<evidence type="ECO:0000313" key="4">
    <source>
        <dbReference type="Proteomes" id="UP000887116"/>
    </source>
</evidence>
<gene>
    <name evidence="3" type="primary">AVEN_179588_1</name>
    <name evidence="3" type="ORF">TNCT_522241</name>
</gene>
<keyword evidence="2" id="KW-1133">Transmembrane helix</keyword>
<evidence type="ECO:0000256" key="1">
    <source>
        <dbReference type="SAM" id="MobiDB-lite"/>
    </source>
</evidence>
<feature type="region of interest" description="Disordered" evidence="1">
    <location>
        <begin position="108"/>
        <end position="130"/>
    </location>
</feature>
<sequence length="130" mass="15144">MLRSNINIKQGLVNGAMGIITGIVWPLFHRDQIYNTDNPSVRIDFGKDGIHLIKPKSVQFSALRNYGTIELTQLPLILCWAFTVHKMRGCTGDHTSDLHYLLKDRHMSRQRRHHAMKQMERRRQLRPQAS</sequence>
<evidence type="ECO:0000313" key="3">
    <source>
        <dbReference type="EMBL" id="GFQ65038.1"/>
    </source>
</evidence>
<keyword evidence="4" id="KW-1185">Reference proteome</keyword>
<keyword evidence="2" id="KW-0472">Membrane</keyword>
<dbReference type="EMBL" id="BMAO01010129">
    <property type="protein sequence ID" value="GFQ65038.1"/>
    <property type="molecule type" value="Genomic_DNA"/>
</dbReference>
<organism evidence="3 4">
    <name type="scientific">Trichonephila clavata</name>
    <name type="common">Joro spider</name>
    <name type="synonym">Nephila clavata</name>
    <dbReference type="NCBI Taxonomy" id="2740835"/>
    <lineage>
        <taxon>Eukaryota</taxon>
        <taxon>Metazoa</taxon>
        <taxon>Ecdysozoa</taxon>
        <taxon>Arthropoda</taxon>
        <taxon>Chelicerata</taxon>
        <taxon>Arachnida</taxon>
        <taxon>Araneae</taxon>
        <taxon>Araneomorphae</taxon>
        <taxon>Entelegynae</taxon>
        <taxon>Araneoidea</taxon>
        <taxon>Nephilidae</taxon>
        <taxon>Trichonephila</taxon>
    </lineage>
</organism>
<reference evidence="3" key="1">
    <citation type="submission" date="2020-07" db="EMBL/GenBank/DDBJ databases">
        <title>Multicomponent nature underlies the extraordinary mechanical properties of spider dragline silk.</title>
        <authorList>
            <person name="Kono N."/>
            <person name="Nakamura H."/>
            <person name="Mori M."/>
            <person name="Yoshida Y."/>
            <person name="Ohtoshi R."/>
            <person name="Malay A.D."/>
            <person name="Moran D.A.P."/>
            <person name="Tomita M."/>
            <person name="Numata K."/>
            <person name="Arakawa K."/>
        </authorList>
    </citation>
    <scope>NUCLEOTIDE SEQUENCE</scope>
</reference>
<proteinExistence type="predicted"/>
<keyword evidence="2" id="KW-0812">Transmembrane</keyword>
<dbReference type="PANTHER" id="PTHR47642">
    <property type="entry name" value="ATP-DEPENDENT DNA HELICASE"/>
    <property type="match status" value="1"/>
</dbReference>
<protein>
    <recommendedName>
        <fullName evidence="5">ATP-dependent DNA helicase PIF1</fullName>
    </recommendedName>
</protein>
<dbReference type="InterPro" id="IPR051055">
    <property type="entry name" value="PIF1_helicase"/>
</dbReference>
<dbReference type="OrthoDB" id="6432546at2759"/>